<evidence type="ECO:0000313" key="7">
    <source>
        <dbReference type="EMBL" id="GIQ86243.1"/>
    </source>
</evidence>
<protein>
    <submittedName>
        <fullName evidence="7">FO synthase, subunit 2-like</fullName>
    </submittedName>
</protein>
<dbReference type="Gene3D" id="3.20.20.70">
    <property type="entry name" value="Aldolase class I"/>
    <property type="match status" value="1"/>
</dbReference>
<dbReference type="InterPro" id="IPR034422">
    <property type="entry name" value="HydE/PylB-like"/>
</dbReference>
<dbReference type="GO" id="GO:0051539">
    <property type="term" value="F:4 iron, 4 sulfur cluster binding"/>
    <property type="evidence" value="ECO:0007669"/>
    <property type="project" value="UniProtKB-KW"/>
</dbReference>
<dbReference type="EMBL" id="BDIP01002400">
    <property type="protein sequence ID" value="GIQ86243.1"/>
    <property type="molecule type" value="Genomic_DNA"/>
</dbReference>
<feature type="binding site" evidence="5">
    <location>
        <position position="7"/>
    </location>
    <ligand>
        <name>[4Fe-4S] cluster</name>
        <dbReference type="ChEBI" id="CHEBI:49883"/>
        <note>4Fe-4S-S-AdoMet</note>
    </ligand>
</feature>
<dbReference type="GO" id="GO:0046872">
    <property type="term" value="F:metal ion binding"/>
    <property type="evidence" value="ECO:0007669"/>
    <property type="project" value="UniProtKB-KW"/>
</dbReference>
<proteinExistence type="predicted"/>
<feature type="non-terminal residue" evidence="7">
    <location>
        <position position="1"/>
    </location>
</feature>
<dbReference type="InterPro" id="IPR006638">
    <property type="entry name" value="Elp3/MiaA/NifB-like_rSAM"/>
</dbReference>
<feature type="binding site" evidence="5">
    <location>
        <position position="3"/>
    </location>
    <ligand>
        <name>[4Fe-4S] cluster</name>
        <dbReference type="ChEBI" id="CHEBI:49883"/>
        <note>4Fe-4S-S-AdoMet</note>
    </ligand>
</feature>
<evidence type="ECO:0000313" key="8">
    <source>
        <dbReference type="Proteomes" id="UP000265618"/>
    </source>
</evidence>
<dbReference type="PANTHER" id="PTHR43726">
    <property type="entry name" value="3-METHYLORNITHINE SYNTHASE"/>
    <property type="match status" value="1"/>
</dbReference>
<feature type="binding site" evidence="5">
    <location>
        <position position="10"/>
    </location>
    <ligand>
        <name>[4Fe-4S] cluster</name>
        <dbReference type="ChEBI" id="CHEBI:49883"/>
        <note>4Fe-4S-S-AdoMet</note>
    </ligand>
</feature>
<dbReference type="GO" id="GO:0016740">
    <property type="term" value="F:transferase activity"/>
    <property type="evidence" value="ECO:0007669"/>
    <property type="project" value="TreeGrafter"/>
</dbReference>
<organism evidence="7 8">
    <name type="scientific">Kipferlia bialata</name>
    <dbReference type="NCBI Taxonomy" id="797122"/>
    <lineage>
        <taxon>Eukaryota</taxon>
        <taxon>Metamonada</taxon>
        <taxon>Carpediemonas-like organisms</taxon>
        <taxon>Kipferlia</taxon>
    </lineage>
</organism>
<feature type="domain" description="Radical SAM core" evidence="6">
    <location>
        <begin position="1"/>
        <end position="235"/>
    </location>
</feature>
<keyword evidence="8" id="KW-1185">Reference proteome</keyword>
<dbReference type="SMART" id="SM00729">
    <property type="entry name" value="Elp3"/>
    <property type="match status" value="1"/>
</dbReference>
<dbReference type="PROSITE" id="PS51918">
    <property type="entry name" value="RADICAL_SAM"/>
    <property type="match status" value="1"/>
</dbReference>
<dbReference type="PANTHER" id="PTHR43726:SF1">
    <property type="entry name" value="BIOTIN SYNTHASE"/>
    <property type="match status" value="1"/>
</dbReference>
<dbReference type="SFLD" id="SFLDG01280">
    <property type="entry name" value="HydE/PylB-like"/>
    <property type="match status" value="1"/>
</dbReference>
<evidence type="ECO:0000256" key="3">
    <source>
        <dbReference type="ARBA" id="ARBA00023004"/>
    </source>
</evidence>
<keyword evidence="3 5" id="KW-0408">Iron</keyword>
<dbReference type="SUPFAM" id="SSF102114">
    <property type="entry name" value="Radical SAM enzymes"/>
    <property type="match status" value="1"/>
</dbReference>
<dbReference type="InterPro" id="IPR007197">
    <property type="entry name" value="rSAM"/>
</dbReference>
<dbReference type="CDD" id="cd01335">
    <property type="entry name" value="Radical_SAM"/>
    <property type="match status" value="1"/>
</dbReference>
<evidence type="ECO:0000256" key="1">
    <source>
        <dbReference type="ARBA" id="ARBA00022691"/>
    </source>
</evidence>
<sequence length="300" mass="34091">NICDKNCYYCGIRKDQDLADPEHRPSRFTIPKRQIMDAAEHIMDRHWPGMLLQGGETPDEARVDWLADVCKSIITRADEKEQERPEAERREEPIRIILSSGELEKEQYAQLREAGASRYLLRIETSDHALYNTMHPEDHSWSRRLRALGDLRETGYQVGTGVLLGVPGQTDAHIARDVMFLRDFDVDMVGSGPYIPAEGTPMGDPYNLNPPITQEELMKKTRRFLAAVRLSCPTANIAATTAMEALWPNGRELAIRSGANVCMPVVTPQVYRDEYALYEGKAEVKGKESALWDTIRRLYD</sequence>
<accession>A0A9K3D1T7</accession>
<evidence type="ECO:0000259" key="6">
    <source>
        <dbReference type="PROSITE" id="PS51918"/>
    </source>
</evidence>
<comment type="cofactor">
    <cofactor evidence="5">
        <name>[4Fe-4S] cluster</name>
        <dbReference type="ChEBI" id="CHEBI:49883"/>
    </cofactor>
    <text evidence="5">Binds 1 [4Fe-4S] cluster. The cluster is coordinated with 3 cysteines and an exchangeable S-adenosyl-L-methionine.</text>
</comment>
<dbReference type="AlphaFoldDB" id="A0A9K3D1T7"/>
<dbReference type="SFLD" id="SFLDS00029">
    <property type="entry name" value="Radical_SAM"/>
    <property type="match status" value="1"/>
</dbReference>
<keyword evidence="4 5" id="KW-0411">Iron-sulfur</keyword>
<dbReference type="OrthoDB" id="188276at2759"/>
<dbReference type="InterPro" id="IPR058240">
    <property type="entry name" value="rSAM_sf"/>
</dbReference>
<name>A0A9K3D1T7_9EUKA</name>
<evidence type="ECO:0000256" key="2">
    <source>
        <dbReference type="ARBA" id="ARBA00022723"/>
    </source>
</evidence>
<comment type="caution">
    <text evidence="7">The sequence shown here is derived from an EMBL/GenBank/DDBJ whole genome shotgun (WGS) entry which is preliminary data.</text>
</comment>
<dbReference type="PIRSF" id="PIRSF004762">
    <property type="entry name" value="CHP00423"/>
    <property type="match status" value="1"/>
</dbReference>
<keyword evidence="5" id="KW-0004">4Fe-4S</keyword>
<keyword evidence="2" id="KW-0479">Metal-binding</keyword>
<keyword evidence="1 5" id="KW-0949">S-adenosyl-L-methionine</keyword>
<gene>
    <name evidence="7" type="ORF">KIPB_008060</name>
</gene>
<evidence type="ECO:0000256" key="4">
    <source>
        <dbReference type="ARBA" id="ARBA00023014"/>
    </source>
</evidence>
<evidence type="ECO:0000256" key="5">
    <source>
        <dbReference type="PIRSR" id="PIRSR004762-1"/>
    </source>
</evidence>
<dbReference type="SFLD" id="SFLDG01060">
    <property type="entry name" value="BATS_domain_containing"/>
    <property type="match status" value="1"/>
</dbReference>
<reference evidence="7 8" key="1">
    <citation type="journal article" date="2018" name="PLoS ONE">
        <title>The draft genome of Kipferlia bialata reveals reductive genome evolution in fornicate parasites.</title>
        <authorList>
            <person name="Tanifuji G."/>
            <person name="Takabayashi S."/>
            <person name="Kume K."/>
            <person name="Takagi M."/>
            <person name="Nakayama T."/>
            <person name="Kamikawa R."/>
            <person name="Inagaki Y."/>
            <person name="Hashimoto T."/>
        </authorList>
    </citation>
    <scope>NUCLEOTIDE SEQUENCE [LARGE SCALE GENOMIC DNA]</scope>
    <source>
        <strain evidence="7">NY0173</strain>
    </source>
</reference>
<dbReference type="Pfam" id="PF04055">
    <property type="entry name" value="Radical_SAM"/>
    <property type="match status" value="1"/>
</dbReference>
<dbReference type="InterPro" id="IPR013785">
    <property type="entry name" value="Aldolase_TIM"/>
</dbReference>
<dbReference type="Proteomes" id="UP000265618">
    <property type="component" value="Unassembled WGS sequence"/>
</dbReference>